<protein>
    <submittedName>
        <fullName evidence="3">Uncharacterized protein</fullName>
    </submittedName>
</protein>
<name>A0A4P9WTV9_9FUNG</name>
<keyword evidence="1" id="KW-0175">Coiled coil</keyword>
<dbReference type="AlphaFoldDB" id="A0A4P9WTV9"/>
<feature type="region of interest" description="Disordered" evidence="2">
    <location>
        <begin position="300"/>
        <end position="334"/>
    </location>
</feature>
<feature type="region of interest" description="Disordered" evidence="2">
    <location>
        <begin position="570"/>
        <end position="617"/>
    </location>
</feature>
<proteinExistence type="predicted"/>
<feature type="compositionally biased region" description="Low complexity" evidence="2">
    <location>
        <begin position="493"/>
        <end position="502"/>
    </location>
</feature>
<feature type="region of interest" description="Disordered" evidence="2">
    <location>
        <begin position="346"/>
        <end position="446"/>
    </location>
</feature>
<evidence type="ECO:0000256" key="2">
    <source>
        <dbReference type="SAM" id="MobiDB-lite"/>
    </source>
</evidence>
<dbReference type="Proteomes" id="UP000268535">
    <property type="component" value="Unassembled WGS sequence"/>
</dbReference>
<feature type="compositionally biased region" description="Basic and acidic residues" evidence="2">
    <location>
        <begin position="792"/>
        <end position="802"/>
    </location>
</feature>
<evidence type="ECO:0000313" key="3">
    <source>
        <dbReference type="EMBL" id="RKO96741.1"/>
    </source>
</evidence>
<feature type="region of interest" description="Disordered" evidence="2">
    <location>
        <begin position="1"/>
        <end position="30"/>
    </location>
</feature>
<feature type="coiled-coil region" evidence="1">
    <location>
        <begin position="38"/>
        <end position="72"/>
    </location>
</feature>
<feature type="compositionally biased region" description="Low complexity" evidence="2">
    <location>
        <begin position="233"/>
        <end position="249"/>
    </location>
</feature>
<feature type="region of interest" description="Disordered" evidence="2">
    <location>
        <begin position="458"/>
        <end position="517"/>
    </location>
</feature>
<dbReference type="GO" id="GO:0008017">
    <property type="term" value="F:microtubule binding"/>
    <property type="evidence" value="ECO:0007669"/>
    <property type="project" value="TreeGrafter"/>
</dbReference>
<feature type="compositionally biased region" description="Basic and acidic residues" evidence="2">
    <location>
        <begin position="735"/>
        <end position="744"/>
    </location>
</feature>
<evidence type="ECO:0000313" key="4">
    <source>
        <dbReference type="Proteomes" id="UP000268535"/>
    </source>
</evidence>
<feature type="compositionally biased region" description="Low complexity" evidence="2">
    <location>
        <begin position="382"/>
        <end position="399"/>
    </location>
</feature>
<feature type="compositionally biased region" description="Basic residues" evidence="2">
    <location>
        <begin position="852"/>
        <end position="868"/>
    </location>
</feature>
<feature type="compositionally biased region" description="Basic and acidic residues" evidence="2">
    <location>
        <begin position="475"/>
        <end position="489"/>
    </location>
</feature>
<dbReference type="PANTHER" id="PTHR19336">
    <property type="entry name" value="UNCHARACTERIZED DUF1167"/>
    <property type="match status" value="1"/>
</dbReference>
<feature type="region of interest" description="Disordered" evidence="2">
    <location>
        <begin position="80"/>
        <end position="125"/>
    </location>
</feature>
<feature type="region of interest" description="Disordered" evidence="2">
    <location>
        <begin position="852"/>
        <end position="884"/>
    </location>
</feature>
<accession>A0A4P9WTV9</accession>
<evidence type="ECO:0000256" key="1">
    <source>
        <dbReference type="SAM" id="Coils"/>
    </source>
</evidence>
<reference evidence="4" key="1">
    <citation type="journal article" date="2018" name="Nat. Microbiol.">
        <title>Leveraging single-cell genomics to expand the fungal tree of life.</title>
        <authorList>
            <person name="Ahrendt S.R."/>
            <person name="Quandt C.A."/>
            <person name="Ciobanu D."/>
            <person name="Clum A."/>
            <person name="Salamov A."/>
            <person name="Andreopoulos B."/>
            <person name="Cheng J.F."/>
            <person name="Woyke T."/>
            <person name="Pelin A."/>
            <person name="Henrissat B."/>
            <person name="Reynolds N.K."/>
            <person name="Benny G.L."/>
            <person name="Smith M.E."/>
            <person name="James T.Y."/>
            <person name="Grigoriev I.V."/>
        </authorList>
    </citation>
    <scope>NUCLEOTIDE SEQUENCE [LARGE SCALE GENOMIC DNA]</scope>
    <source>
        <strain evidence="4">ATCC 52028</strain>
    </source>
</reference>
<dbReference type="PANTHER" id="PTHR19336:SF9">
    <property type="entry name" value="SPINDLE POLE BODY PROTEIN PPC89"/>
    <property type="match status" value="1"/>
</dbReference>
<sequence length="895" mass="97988">MPSALELDGALSSHPQHQHRTIKAVPQSRDSTAVVHALRTLQDKVAALDGEKKAAEQRAAQLEAYLSEAQQMLYLQRTSEMKAPRSPGGGRSAAGDARSHSQRSPSPSPARLHKNVAGHDRDPDDYARSVESAFAAPTAAAVAAAPNDNHTYQRDINNLVLDKIHIENNLKSTQAKVDLLERQLEHSRFMAEMIQSQRDEAMSGLQTTRRELLELQQRYEEESNPHAAELPLSQRAQPRSPRASSPRQSGETLPASVDHATMTRPAMTGASTSPLRPAAATPLSRVRKIPDVRLVDRAVQAEDDGDAAGSEALPESVRDLAGPGRVHKKHPHKQYTPAALRPAATQLFPAPPTEPTEPTERAHRPSTRPATPPPPPRDGRRASPSRPSSPSEPEPTELSNDAVSESFLDPDEIASLKREITRTRVPRATAGAHAARPRLALNGADDRKRELSARMTAWTASLDDPNQAHRTHRRLPSDDRPRDRLDLSHAPRRAAPPTAASTARRHVHPPTEAMPPEVAGLTEADLERPLPFITSGRGGKSYSVTANFQKVLGLLKAHHRARCPSCVQAARSPSHQHQHPHDLHHPPALSPYPAASRAGKAGPQGRPYSGDTQDHLTHDDASYASRESCYSYAEDGHKSPATRSTHAARHITRDAPSRPVATSAPKPRAFAHTRSSTMNSLDHLDPALFTRNGAVPRVVAALREELLALTDQYVALEAKDQRRATERRASRHGRSSSDRRDGTRRPVGSSLVAQDVRDHQLAEQLRCIVALILIKKEQIALLLDMALTRDGEKTPTVEKSRDDEEEAGRGRRRHRAEPAAAMAPPAHRRPHGYPLHTLDAAEVSPKHRTLVHGHVARPPPRTRPRSRSRSFGPTSSMSLLKTSMHAQSILHEAVL</sequence>
<feature type="region of interest" description="Disordered" evidence="2">
    <location>
        <begin position="792"/>
        <end position="831"/>
    </location>
</feature>
<dbReference type="InterPro" id="IPR051756">
    <property type="entry name" value="Centrosomal_MT-associated"/>
</dbReference>
<feature type="region of interest" description="Disordered" evidence="2">
    <location>
        <begin position="219"/>
        <end position="284"/>
    </location>
</feature>
<feature type="compositionally biased region" description="Low complexity" evidence="2">
    <location>
        <begin position="869"/>
        <end position="878"/>
    </location>
</feature>
<feature type="region of interest" description="Disordered" evidence="2">
    <location>
        <begin position="720"/>
        <end position="751"/>
    </location>
</feature>
<gene>
    <name evidence="3" type="ORF">CAUPRSCDRAFT_11567</name>
</gene>
<organism evidence="3 4">
    <name type="scientific">Caulochytrium protostelioides</name>
    <dbReference type="NCBI Taxonomy" id="1555241"/>
    <lineage>
        <taxon>Eukaryota</taxon>
        <taxon>Fungi</taxon>
        <taxon>Fungi incertae sedis</taxon>
        <taxon>Chytridiomycota</taxon>
        <taxon>Chytridiomycota incertae sedis</taxon>
        <taxon>Chytridiomycetes</taxon>
        <taxon>Caulochytriales</taxon>
        <taxon>Caulochytriaceae</taxon>
        <taxon>Caulochytrium</taxon>
    </lineage>
</organism>
<dbReference type="EMBL" id="ML009657">
    <property type="protein sequence ID" value="RKO96741.1"/>
    <property type="molecule type" value="Genomic_DNA"/>
</dbReference>
<feature type="region of interest" description="Disordered" evidence="2">
    <location>
        <begin position="634"/>
        <end position="676"/>
    </location>
</feature>